<dbReference type="Pfam" id="PF14559">
    <property type="entry name" value="TPR_19"/>
    <property type="match status" value="1"/>
</dbReference>
<dbReference type="RefSeq" id="WP_283434588.1">
    <property type="nucleotide sequence ID" value="NZ_FXUG01000015.1"/>
</dbReference>
<keyword evidence="5" id="KW-1185">Reference proteome</keyword>
<dbReference type="InterPro" id="IPR011990">
    <property type="entry name" value="TPR-like_helical_dom_sf"/>
</dbReference>
<dbReference type="SUPFAM" id="SSF69318">
    <property type="entry name" value="Integrin alpha N-terminal domain"/>
    <property type="match status" value="1"/>
</dbReference>
<keyword evidence="2" id="KW-0802">TPR repeat</keyword>
<dbReference type="InterPro" id="IPR028994">
    <property type="entry name" value="Integrin_alpha_N"/>
</dbReference>
<organism evidence="4 5">
    <name type="scientific">Neorhodopirellula lusitana</name>
    <dbReference type="NCBI Taxonomy" id="445327"/>
    <lineage>
        <taxon>Bacteria</taxon>
        <taxon>Pseudomonadati</taxon>
        <taxon>Planctomycetota</taxon>
        <taxon>Planctomycetia</taxon>
        <taxon>Pirellulales</taxon>
        <taxon>Pirellulaceae</taxon>
        <taxon>Neorhodopirellula</taxon>
    </lineage>
</organism>
<dbReference type="SUPFAM" id="SSF81901">
    <property type="entry name" value="HCP-like"/>
    <property type="match status" value="1"/>
</dbReference>
<dbReference type="PROSITE" id="PS51257">
    <property type="entry name" value="PROKAR_LIPOPROTEIN"/>
    <property type="match status" value="1"/>
</dbReference>
<keyword evidence="1" id="KW-0732">Signal</keyword>
<sequence>MYSKTYRQVHPRIWRFSLVSVVLLGCSRGPDEVALDVSSDQMQSSVASDARHAAVDEVKVDEVKVADASDSEATPVAGEPSGETREAAIAAAGQLASQGDLAGASRSLQQWLLIDPADVEVLFRLASIRAADGNLDQAVELLDEIPREHPEAGLPALGQSADWCFQLQRFGEAESRYRKVIARAPAAIPPRRQLAYLLNRQGRRHEAAEQLYELCRHGDVHQDELHALVILTDAMYDDPSQPEKLQPGTLPYWPIGKSGEARQLFALQQYDQVLVELRELVESGDSPPAVNALYGRAAAEAQDDEQFLWWLAQVTPQVAEFTDYWAAIGAYESRNRRFPEAVRALAEALLRDPSDFHSMSRIRQPLIALGQDDLADRWNSRWAATRDVVKFNNKIAESTKLDLDSIAELSVRLLQLGRRLEAVLWKTVESGHRGVNAAEINRLNAERRQVIAMGKDTPSHAERLCGMNLDQYPLPKFDSLLAEPSEFRLASDGQSEPVRASFPNVASSVGLNHSYQVSSQTVSQQFSIHQTLGGGVAVIDFDLDGCVDLYFAQGGSDPPGSQSELSNQLYRCLEKEVGNEIQSGFVDVTEASGTRETQYGLGVTSGDWNQDGFPDLVVSNIGIDTLFINNGDGTFARRGLSLSTNPDRVPSSVAIADLNGDHLPDIFQCVYVDDARINRKPALNEDGRVLKAVSPGDYKVGADTLIVNDGKGGISEDRGLRAASFRSETRDHSYGLGVIVTDLDGSPGNEVFVGNDLLPNQLWTRDPIKQRWDDVASLKGCAYDGGGVATGSMGIAVGDFDDSGTIDIHISNYEYQNSSLFLSDGEAFQDRTVQFGLAEPTRKMVGFGSQSIDITNNGTLDLIVTNGHLDDTVENRSEFRQPPQLFSNSGSRFVPVQLDDSSDYWSSLFLGRGLARLDFKRDGKSDIVVTHIGQPSALLVNQTASENHWLQVQLVGTDSERDAIGAEVHVRWNDRESVDWVAAGDGYLSCNESAICFGLGAALVPVEVEVRWPSGKRQVHRDIQSDQRILIVENQPECTQLF</sequence>
<protein>
    <submittedName>
        <fullName evidence="4">Tetratricopeptide repeat-containing protein</fullName>
    </submittedName>
</protein>
<dbReference type="SUPFAM" id="SSF48452">
    <property type="entry name" value="TPR-like"/>
    <property type="match status" value="1"/>
</dbReference>
<evidence type="ECO:0000259" key="3">
    <source>
        <dbReference type="Pfam" id="PF07593"/>
    </source>
</evidence>
<evidence type="ECO:0000313" key="5">
    <source>
        <dbReference type="Proteomes" id="UP001158067"/>
    </source>
</evidence>
<accession>A0ABY1QIF8</accession>
<dbReference type="Gene3D" id="1.25.40.10">
    <property type="entry name" value="Tetratricopeptide repeat domain"/>
    <property type="match status" value="2"/>
</dbReference>
<dbReference type="InterPro" id="IPR019734">
    <property type="entry name" value="TPR_rpt"/>
</dbReference>
<name>A0ABY1QIF8_9BACT</name>
<evidence type="ECO:0000256" key="2">
    <source>
        <dbReference type="PROSITE-ProRule" id="PRU00339"/>
    </source>
</evidence>
<evidence type="ECO:0000256" key="1">
    <source>
        <dbReference type="ARBA" id="ARBA00022729"/>
    </source>
</evidence>
<evidence type="ECO:0000313" key="4">
    <source>
        <dbReference type="EMBL" id="SMP72315.1"/>
    </source>
</evidence>
<proteinExistence type="predicted"/>
<gene>
    <name evidence="4" type="ORF">SAMN06265222_11552</name>
</gene>
<dbReference type="EMBL" id="FXUG01000015">
    <property type="protein sequence ID" value="SMP72315.1"/>
    <property type="molecule type" value="Genomic_DNA"/>
</dbReference>
<feature type="domain" description="ASPIC/UnbV" evidence="3">
    <location>
        <begin position="963"/>
        <end position="1029"/>
    </location>
</feature>
<dbReference type="InterPro" id="IPR013517">
    <property type="entry name" value="FG-GAP"/>
</dbReference>
<comment type="caution">
    <text evidence="4">The sequence shown here is derived from an EMBL/GenBank/DDBJ whole genome shotgun (WGS) entry which is preliminary data.</text>
</comment>
<dbReference type="Pfam" id="PF13517">
    <property type="entry name" value="FG-GAP_3"/>
    <property type="match status" value="1"/>
</dbReference>
<dbReference type="PANTHER" id="PTHR16026:SF0">
    <property type="entry name" value="CARTILAGE ACIDIC PROTEIN 1"/>
    <property type="match status" value="1"/>
</dbReference>
<dbReference type="PANTHER" id="PTHR16026">
    <property type="entry name" value="CARTILAGE ACIDIC PROTEIN 1"/>
    <property type="match status" value="1"/>
</dbReference>
<reference evidence="4 5" key="1">
    <citation type="submission" date="2017-05" db="EMBL/GenBank/DDBJ databases">
        <authorList>
            <person name="Varghese N."/>
            <person name="Submissions S."/>
        </authorList>
    </citation>
    <scope>NUCLEOTIDE SEQUENCE [LARGE SCALE GENOMIC DNA]</scope>
    <source>
        <strain evidence="4 5">DSM 25457</strain>
    </source>
</reference>
<dbReference type="PROSITE" id="PS50005">
    <property type="entry name" value="TPR"/>
    <property type="match status" value="1"/>
</dbReference>
<dbReference type="InterPro" id="IPR011519">
    <property type="entry name" value="UnbV_ASPIC"/>
</dbReference>
<dbReference type="Gene3D" id="2.130.10.130">
    <property type="entry name" value="Integrin alpha, N-terminal"/>
    <property type="match status" value="2"/>
</dbReference>
<dbReference type="InterPro" id="IPR027039">
    <property type="entry name" value="Crtac1"/>
</dbReference>
<dbReference type="Pfam" id="PF07593">
    <property type="entry name" value="UnbV_ASPIC"/>
    <property type="match status" value="1"/>
</dbReference>
<dbReference type="Proteomes" id="UP001158067">
    <property type="component" value="Unassembled WGS sequence"/>
</dbReference>
<feature type="repeat" description="TPR" evidence="2">
    <location>
        <begin position="322"/>
        <end position="355"/>
    </location>
</feature>